<evidence type="ECO:0000259" key="6">
    <source>
        <dbReference type="Pfam" id="PF05154"/>
    </source>
</evidence>
<feature type="transmembrane region" description="Helical" evidence="5">
    <location>
        <begin position="97"/>
        <end position="116"/>
    </location>
</feature>
<dbReference type="AlphaFoldDB" id="A0A654KIN1"/>
<organism evidence="7 8">
    <name type="scientific">Taylorella equigenitalis (strain MCE9)</name>
    <dbReference type="NCBI Taxonomy" id="937774"/>
    <lineage>
        <taxon>Bacteria</taxon>
        <taxon>Pseudomonadati</taxon>
        <taxon>Pseudomonadota</taxon>
        <taxon>Betaproteobacteria</taxon>
        <taxon>Burkholderiales</taxon>
        <taxon>Alcaligenaceae</taxon>
        <taxon>Taylorella</taxon>
    </lineage>
</organism>
<dbReference type="InterPro" id="IPR007829">
    <property type="entry name" value="TM2"/>
</dbReference>
<evidence type="ECO:0000256" key="5">
    <source>
        <dbReference type="SAM" id="Phobius"/>
    </source>
</evidence>
<accession>A0A654KIN1</accession>
<evidence type="ECO:0000313" key="8">
    <source>
        <dbReference type="Proteomes" id="UP000007472"/>
    </source>
</evidence>
<comment type="subcellular location">
    <subcellularLocation>
        <location evidence="1">Membrane</location>
        <topology evidence="1">Multi-pass membrane protein</topology>
    </subcellularLocation>
</comment>
<evidence type="ECO:0000256" key="2">
    <source>
        <dbReference type="ARBA" id="ARBA00022692"/>
    </source>
</evidence>
<dbReference type="Pfam" id="PF05154">
    <property type="entry name" value="TM2"/>
    <property type="match status" value="1"/>
</dbReference>
<evidence type="ECO:0000313" key="7">
    <source>
        <dbReference type="EMBL" id="ADU92265.1"/>
    </source>
</evidence>
<evidence type="ECO:0000256" key="4">
    <source>
        <dbReference type="ARBA" id="ARBA00023136"/>
    </source>
</evidence>
<evidence type="ECO:0000256" key="1">
    <source>
        <dbReference type="ARBA" id="ARBA00004141"/>
    </source>
</evidence>
<feature type="transmembrane region" description="Helical" evidence="5">
    <location>
        <begin position="122"/>
        <end position="142"/>
    </location>
</feature>
<protein>
    <recommendedName>
        <fullName evidence="6">TM2 domain-containing protein</fullName>
    </recommendedName>
</protein>
<gene>
    <name evidence="7" type="ordered locus">TEQUI_1350</name>
</gene>
<dbReference type="EMBL" id="CP002456">
    <property type="protein sequence ID" value="ADU92265.1"/>
    <property type="molecule type" value="Genomic_DNA"/>
</dbReference>
<keyword evidence="2 5" id="KW-0812">Transmembrane</keyword>
<evidence type="ECO:0000256" key="3">
    <source>
        <dbReference type="ARBA" id="ARBA00022989"/>
    </source>
</evidence>
<name>A0A654KIN1_TAYEM</name>
<sequence>MPAIFIGIILFIAAILALYRGEELLADIVNLFDYLFGGLVDFLEHYYRALYNFIADNPWKLLIAGLIAVFGTLWIVRRQSSSRYPNSNFSTRVNRKRMAIILAILIGWLGAHRFYLRQAGYGVLYLVCTIIFAPFTVIISLIDAFRFGLMSEVEFDKKYPAH</sequence>
<keyword evidence="3 5" id="KW-1133">Transmembrane helix</keyword>
<keyword evidence="4 5" id="KW-0472">Membrane</keyword>
<dbReference type="KEGG" id="teq:TEQUI_1350"/>
<feature type="transmembrane region" description="Helical" evidence="5">
    <location>
        <begin position="59"/>
        <end position="76"/>
    </location>
</feature>
<dbReference type="GO" id="GO:0016020">
    <property type="term" value="C:membrane"/>
    <property type="evidence" value="ECO:0007669"/>
    <property type="project" value="UniProtKB-SubCell"/>
</dbReference>
<dbReference type="Proteomes" id="UP000007472">
    <property type="component" value="Chromosome"/>
</dbReference>
<reference evidence="7 8" key="1">
    <citation type="journal article" date="2011" name="J. Bacteriol.">
        <title>Genome sequence of Taylorella equigenitalis MCE9, the causative agent of contagious equine metritis.</title>
        <authorList>
            <person name="Hebert L."/>
            <person name="Moumen B."/>
            <person name="Duquesne F."/>
            <person name="Breuil M.F."/>
            <person name="Laugier C."/>
            <person name="Batto J.M."/>
            <person name="Renault P."/>
            <person name="Petry S."/>
        </authorList>
    </citation>
    <scope>NUCLEOTIDE SEQUENCE [LARGE SCALE GENOMIC DNA]</scope>
    <source>
        <strain evidence="7 8">MCE9</strain>
    </source>
</reference>
<feature type="domain" description="TM2" evidence="6">
    <location>
        <begin position="96"/>
        <end position="145"/>
    </location>
</feature>
<proteinExistence type="predicted"/>